<feature type="transmembrane region" description="Helical" evidence="19">
    <location>
        <begin position="21"/>
        <end position="49"/>
    </location>
</feature>
<dbReference type="EMBL" id="BBIO01000004">
    <property type="protein sequence ID" value="GAK44537.1"/>
    <property type="molecule type" value="Genomic_DNA"/>
</dbReference>
<keyword evidence="8" id="KW-1003">Cell membrane</keyword>
<dbReference type="eggNOG" id="COG0575">
    <property type="taxonomic scope" value="Bacteria"/>
</dbReference>
<evidence type="ECO:0000256" key="14">
    <source>
        <dbReference type="ARBA" id="ARBA00023098"/>
    </source>
</evidence>
<comment type="subcellular location">
    <subcellularLocation>
        <location evidence="2">Cell membrane</location>
        <topology evidence="2">Multi-pass membrane protein</topology>
    </subcellularLocation>
</comment>
<evidence type="ECO:0000256" key="5">
    <source>
        <dbReference type="ARBA" id="ARBA00010185"/>
    </source>
</evidence>
<evidence type="ECO:0000256" key="6">
    <source>
        <dbReference type="ARBA" id="ARBA00012487"/>
    </source>
</evidence>
<dbReference type="Proteomes" id="UP000028702">
    <property type="component" value="Unassembled WGS sequence"/>
</dbReference>
<comment type="caution">
    <text evidence="20">The sequence shown here is derived from an EMBL/GenBank/DDBJ whole genome shotgun (WGS) entry which is preliminary data.</text>
</comment>
<comment type="pathway">
    <text evidence="4">Lipid metabolism.</text>
</comment>
<evidence type="ECO:0000256" key="18">
    <source>
        <dbReference type="RuleBase" id="RU003938"/>
    </source>
</evidence>
<evidence type="ECO:0000256" key="19">
    <source>
        <dbReference type="SAM" id="Phobius"/>
    </source>
</evidence>
<dbReference type="PROSITE" id="PS01315">
    <property type="entry name" value="CDS"/>
    <property type="match status" value="1"/>
</dbReference>
<keyword evidence="12 18" id="KW-0548">Nucleotidyltransferase</keyword>
<dbReference type="GO" id="GO:0004605">
    <property type="term" value="F:phosphatidate cytidylyltransferase activity"/>
    <property type="evidence" value="ECO:0007669"/>
    <property type="project" value="UniProtKB-EC"/>
</dbReference>
<dbReference type="AlphaFoldDB" id="A0A081B919"/>
<reference evidence="20 21" key="1">
    <citation type="submission" date="2014-07" db="EMBL/GenBank/DDBJ databases">
        <title>Tepidicaulis marinum gen. nov., sp. nov., a novel marine bacterium denitrifying nitrate to nitrous oxide strictly under microaerobic conditions.</title>
        <authorList>
            <person name="Takeuchi M."/>
            <person name="Yamagishi T."/>
            <person name="Kamagata Y."/>
            <person name="Oshima K."/>
            <person name="Hattori M."/>
            <person name="Katayama T."/>
            <person name="Hanada S."/>
            <person name="Tamaki H."/>
            <person name="Marumo K."/>
            <person name="Maeda H."/>
            <person name="Nedachi M."/>
            <person name="Iwasaki W."/>
            <person name="Suwa Y."/>
            <person name="Sakata S."/>
        </authorList>
    </citation>
    <scope>NUCLEOTIDE SEQUENCE [LARGE SCALE GENOMIC DNA]</scope>
    <source>
        <strain evidence="20 21">MA2</strain>
    </source>
</reference>
<keyword evidence="10 18" id="KW-0808">Transferase</keyword>
<feature type="transmembrane region" description="Helical" evidence="19">
    <location>
        <begin position="176"/>
        <end position="197"/>
    </location>
</feature>
<keyword evidence="9" id="KW-0444">Lipid biosynthesis</keyword>
<evidence type="ECO:0000256" key="13">
    <source>
        <dbReference type="ARBA" id="ARBA00022989"/>
    </source>
</evidence>
<evidence type="ECO:0000256" key="12">
    <source>
        <dbReference type="ARBA" id="ARBA00022695"/>
    </source>
</evidence>
<dbReference type="UniPathway" id="UPA00557">
    <property type="reaction ID" value="UER00614"/>
</dbReference>
<keyword evidence="11 18" id="KW-0812">Transmembrane</keyword>
<evidence type="ECO:0000256" key="3">
    <source>
        <dbReference type="ARBA" id="ARBA00005119"/>
    </source>
</evidence>
<gene>
    <name evidence="20" type="ORF">M2A_1036</name>
</gene>
<evidence type="ECO:0000256" key="1">
    <source>
        <dbReference type="ARBA" id="ARBA00001698"/>
    </source>
</evidence>
<evidence type="ECO:0000256" key="15">
    <source>
        <dbReference type="ARBA" id="ARBA00023136"/>
    </source>
</evidence>
<comment type="pathway">
    <text evidence="3 18">Phospholipid metabolism; CDP-diacylglycerol biosynthesis; CDP-diacylglycerol from sn-glycerol 3-phosphate: step 3/3.</text>
</comment>
<sequence length="279" mass="28389">MADDKPGQSSELTRRVLSAAVLIPAVLLLLWLGGWPFLALLALAAVILVREWAGLTGSGDDMVLIAGLCAAGIGGLAVLGAFGGLAGLFTLSALAFLAAAIQAARAKPLLPVLAAYGYLLLPLLALGWLRAAPDYGLLLVLWLVLAVWATDTGAYAAGRGIGGPKLAPRFSPNKTWAGLLGGMAGASLVGLGMGAYLGQGHLPLMLLSAALAAIAQAGDITESALKRRAGVKDSGTLIPGHGGLLDRVDGLIFACAALALLAFLFQLQGMPVSRTILWP</sequence>
<evidence type="ECO:0000256" key="10">
    <source>
        <dbReference type="ARBA" id="ARBA00022679"/>
    </source>
</evidence>
<proteinExistence type="inferred from homology"/>
<evidence type="ECO:0000256" key="9">
    <source>
        <dbReference type="ARBA" id="ARBA00022516"/>
    </source>
</evidence>
<dbReference type="InterPro" id="IPR000374">
    <property type="entry name" value="PC_trans"/>
</dbReference>
<dbReference type="PANTHER" id="PTHR46382:SF1">
    <property type="entry name" value="PHOSPHATIDATE CYTIDYLYLTRANSFERASE"/>
    <property type="match status" value="1"/>
</dbReference>
<evidence type="ECO:0000313" key="20">
    <source>
        <dbReference type="EMBL" id="GAK44537.1"/>
    </source>
</evidence>
<organism evidence="20 21">
    <name type="scientific">Tepidicaulis marinus</name>
    <dbReference type="NCBI Taxonomy" id="1333998"/>
    <lineage>
        <taxon>Bacteria</taxon>
        <taxon>Pseudomonadati</taxon>
        <taxon>Pseudomonadota</taxon>
        <taxon>Alphaproteobacteria</taxon>
        <taxon>Hyphomicrobiales</taxon>
        <taxon>Parvibaculaceae</taxon>
        <taxon>Tepidicaulis</taxon>
    </lineage>
</organism>
<accession>A0A081B919</accession>
<evidence type="ECO:0000256" key="11">
    <source>
        <dbReference type="ARBA" id="ARBA00022692"/>
    </source>
</evidence>
<evidence type="ECO:0000256" key="7">
    <source>
        <dbReference type="ARBA" id="ARBA00019373"/>
    </source>
</evidence>
<evidence type="ECO:0000256" key="2">
    <source>
        <dbReference type="ARBA" id="ARBA00004651"/>
    </source>
</evidence>
<keyword evidence="21" id="KW-1185">Reference proteome</keyword>
<evidence type="ECO:0000256" key="17">
    <source>
        <dbReference type="ARBA" id="ARBA00023264"/>
    </source>
</evidence>
<dbReference type="Pfam" id="PF01148">
    <property type="entry name" value="CTP_transf_1"/>
    <property type="match status" value="1"/>
</dbReference>
<keyword evidence="15 19" id="KW-0472">Membrane</keyword>
<feature type="transmembrane region" description="Helical" evidence="19">
    <location>
        <begin position="135"/>
        <end position="156"/>
    </location>
</feature>
<dbReference type="GO" id="GO:0016024">
    <property type="term" value="P:CDP-diacylglycerol biosynthetic process"/>
    <property type="evidence" value="ECO:0007669"/>
    <property type="project" value="UniProtKB-UniPathway"/>
</dbReference>
<keyword evidence="16" id="KW-0594">Phospholipid biosynthesis</keyword>
<keyword evidence="17" id="KW-1208">Phospholipid metabolism</keyword>
<protein>
    <recommendedName>
        <fullName evidence="7 18">Phosphatidate cytidylyltransferase</fullName>
        <ecNumber evidence="6 18">2.7.7.41</ecNumber>
    </recommendedName>
</protein>
<comment type="catalytic activity">
    <reaction evidence="1 18">
        <text>a 1,2-diacyl-sn-glycero-3-phosphate + CTP + H(+) = a CDP-1,2-diacyl-sn-glycerol + diphosphate</text>
        <dbReference type="Rhea" id="RHEA:16229"/>
        <dbReference type="ChEBI" id="CHEBI:15378"/>
        <dbReference type="ChEBI" id="CHEBI:33019"/>
        <dbReference type="ChEBI" id="CHEBI:37563"/>
        <dbReference type="ChEBI" id="CHEBI:58332"/>
        <dbReference type="ChEBI" id="CHEBI:58608"/>
        <dbReference type="EC" id="2.7.7.41"/>
    </reaction>
</comment>
<dbReference type="STRING" id="1333998.M2A_1036"/>
<dbReference type="PANTHER" id="PTHR46382">
    <property type="entry name" value="PHOSPHATIDATE CYTIDYLYLTRANSFERASE"/>
    <property type="match status" value="1"/>
</dbReference>
<feature type="transmembrane region" description="Helical" evidence="19">
    <location>
        <begin position="250"/>
        <end position="267"/>
    </location>
</feature>
<feature type="transmembrane region" description="Helical" evidence="19">
    <location>
        <begin position="64"/>
        <end position="97"/>
    </location>
</feature>
<dbReference type="GO" id="GO:0005886">
    <property type="term" value="C:plasma membrane"/>
    <property type="evidence" value="ECO:0007669"/>
    <property type="project" value="UniProtKB-SubCell"/>
</dbReference>
<comment type="similarity">
    <text evidence="5 18">Belongs to the CDS family.</text>
</comment>
<dbReference type="EC" id="2.7.7.41" evidence="6 18"/>
<feature type="transmembrane region" description="Helical" evidence="19">
    <location>
        <begin position="109"/>
        <end position="129"/>
    </location>
</feature>
<name>A0A081B919_9HYPH</name>
<keyword evidence="13 19" id="KW-1133">Transmembrane helix</keyword>
<evidence type="ECO:0000313" key="21">
    <source>
        <dbReference type="Proteomes" id="UP000028702"/>
    </source>
</evidence>
<evidence type="ECO:0000256" key="8">
    <source>
        <dbReference type="ARBA" id="ARBA00022475"/>
    </source>
</evidence>
<evidence type="ECO:0000256" key="16">
    <source>
        <dbReference type="ARBA" id="ARBA00023209"/>
    </source>
</evidence>
<dbReference type="RefSeq" id="WP_045443966.1">
    <property type="nucleotide sequence ID" value="NZ_BBIO01000004.1"/>
</dbReference>
<evidence type="ECO:0000256" key="4">
    <source>
        <dbReference type="ARBA" id="ARBA00005189"/>
    </source>
</evidence>
<keyword evidence="14" id="KW-0443">Lipid metabolism</keyword>